<keyword evidence="2" id="KW-0479">Metal-binding</keyword>
<dbReference type="Proteomes" id="UP000280696">
    <property type="component" value="Unassembled WGS sequence"/>
</dbReference>
<keyword evidence="3" id="KW-0408">Iron</keyword>
<evidence type="ECO:0000256" key="4">
    <source>
        <dbReference type="ARBA" id="ARBA00023014"/>
    </source>
</evidence>
<accession>A0A3A9A8Y0</accession>
<dbReference type="AlphaFoldDB" id="A0A3A9A8Y0"/>
<evidence type="ECO:0000313" key="5">
    <source>
        <dbReference type="EMBL" id="RKI87624.1"/>
    </source>
</evidence>
<organism evidence="5 6">
    <name type="scientific">Parablautia intestinalis</name>
    <dbReference type="NCBI Taxonomy" id="2320100"/>
    <lineage>
        <taxon>Bacteria</taxon>
        <taxon>Bacillati</taxon>
        <taxon>Bacillota</taxon>
        <taxon>Clostridia</taxon>
        <taxon>Lachnospirales</taxon>
        <taxon>Lachnospiraceae</taxon>
        <taxon>Parablautia</taxon>
    </lineage>
</organism>
<keyword evidence="1" id="KW-0949">S-adenosyl-L-methionine</keyword>
<dbReference type="OrthoDB" id="1854625at2"/>
<dbReference type="RefSeq" id="WP_120472211.1">
    <property type="nucleotide sequence ID" value="NZ_RAYQ01000038.1"/>
</dbReference>
<name>A0A3A9A8Y0_9FIRM</name>
<evidence type="ECO:0000256" key="2">
    <source>
        <dbReference type="ARBA" id="ARBA00022723"/>
    </source>
</evidence>
<dbReference type="GO" id="GO:0051536">
    <property type="term" value="F:iron-sulfur cluster binding"/>
    <property type="evidence" value="ECO:0007669"/>
    <property type="project" value="UniProtKB-KW"/>
</dbReference>
<protein>
    <submittedName>
        <fullName evidence="5">4Fe-4S cluster-binding domain-containing protein</fullName>
    </submittedName>
</protein>
<dbReference type="GO" id="GO:0003824">
    <property type="term" value="F:catalytic activity"/>
    <property type="evidence" value="ECO:0007669"/>
    <property type="project" value="InterPro"/>
</dbReference>
<evidence type="ECO:0000256" key="3">
    <source>
        <dbReference type="ARBA" id="ARBA00023004"/>
    </source>
</evidence>
<sequence length="397" mass="46444">MDKTVSFNKERYVKSEPIIIYGASVYGELAYVALKQMGLKPDCYCDRSKDIKEYFGVKVICPEELNIKKNANIIIASADFFYEIRKILKETGCNHLFDMAEMLRLNLPKELLSHRAQEMYANRQHYIDIVENQSEEKMVFNRIQYVVSERCTLKCKDCTHLMPYYQYPQDVDFNKYKAAFNLLLENVDCIVDLRILGGEPFMNSAMGDIIEWYHDNRKIQGISVYTNGTIIPNENILKALQKEKVKVHVSNYKINEDKIKSLITVLDESHIRYFVRTYDAWQDAGGMEFRNYSPDQKKEIFSHCFERNGFTFFKGKLHRCPRAAHAMNLRAIPDIKEDYVDLLDWKGTEEDLKVQLRNLQEKTWLESCNYCGGPNNHTQSIPAGRQVSEPIKYEAKY</sequence>
<evidence type="ECO:0000313" key="6">
    <source>
        <dbReference type="Proteomes" id="UP000280696"/>
    </source>
</evidence>
<dbReference type="CDD" id="cd01335">
    <property type="entry name" value="Radical_SAM"/>
    <property type="match status" value="1"/>
</dbReference>
<dbReference type="InterPro" id="IPR007197">
    <property type="entry name" value="rSAM"/>
</dbReference>
<comment type="caution">
    <text evidence="5">The sequence shown here is derived from an EMBL/GenBank/DDBJ whole genome shotgun (WGS) entry which is preliminary data.</text>
</comment>
<dbReference type="Gene3D" id="3.40.50.720">
    <property type="entry name" value="NAD(P)-binding Rossmann-like Domain"/>
    <property type="match status" value="1"/>
</dbReference>
<keyword evidence="4" id="KW-0411">Iron-sulfur</keyword>
<keyword evidence="6" id="KW-1185">Reference proteome</keyword>
<dbReference type="SFLD" id="SFLDS00029">
    <property type="entry name" value="Radical_SAM"/>
    <property type="match status" value="1"/>
</dbReference>
<dbReference type="GO" id="GO:0046872">
    <property type="term" value="F:metal ion binding"/>
    <property type="evidence" value="ECO:0007669"/>
    <property type="project" value="UniProtKB-KW"/>
</dbReference>
<reference evidence="5 6" key="1">
    <citation type="submission" date="2018-09" db="EMBL/GenBank/DDBJ databases">
        <title>Murine metabolic-syndrome-specific gut microbial biobank.</title>
        <authorList>
            <person name="Liu C."/>
        </authorList>
    </citation>
    <scope>NUCLEOTIDE SEQUENCE [LARGE SCALE GENOMIC DNA]</scope>
    <source>
        <strain evidence="5 6">0.1xD8-82</strain>
    </source>
</reference>
<evidence type="ECO:0000256" key="1">
    <source>
        <dbReference type="ARBA" id="ARBA00022691"/>
    </source>
</evidence>
<gene>
    <name evidence="5" type="ORF">D7V94_20785</name>
</gene>
<dbReference type="EMBL" id="RAYQ01000038">
    <property type="protein sequence ID" value="RKI87624.1"/>
    <property type="molecule type" value="Genomic_DNA"/>
</dbReference>
<proteinExistence type="predicted"/>
<dbReference type="Gene3D" id="3.20.20.70">
    <property type="entry name" value="Aldolase class I"/>
    <property type="match status" value="1"/>
</dbReference>
<dbReference type="InterPro" id="IPR013785">
    <property type="entry name" value="Aldolase_TIM"/>
</dbReference>
<dbReference type="InterPro" id="IPR058240">
    <property type="entry name" value="rSAM_sf"/>
</dbReference>
<dbReference type="SUPFAM" id="SSF102114">
    <property type="entry name" value="Radical SAM enzymes"/>
    <property type="match status" value="1"/>
</dbReference>